<comment type="caution">
    <text evidence="1">The sequence shown here is derived from an EMBL/GenBank/DDBJ whole genome shotgun (WGS) entry which is preliminary data.</text>
</comment>
<organism evidence="1 2">
    <name type="scientific">Zalaria obscura</name>
    <dbReference type="NCBI Taxonomy" id="2024903"/>
    <lineage>
        <taxon>Eukaryota</taxon>
        <taxon>Fungi</taxon>
        <taxon>Dikarya</taxon>
        <taxon>Ascomycota</taxon>
        <taxon>Pezizomycotina</taxon>
        <taxon>Dothideomycetes</taxon>
        <taxon>Dothideomycetidae</taxon>
        <taxon>Dothideales</taxon>
        <taxon>Zalariaceae</taxon>
        <taxon>Zalaria</taxon>
    </lineage>
</organism>
<name>A0ACC3SI66_9PEZI</name>
<evidence type="ECO:0000313" key="1">
    <source>
        <dbReference type="EMBL" id="KAK8215201.1"/>
    </source>
</evidence>
<evidence type="ECO:0000313" key="2">
    <source>
        <dbReference type="Proteomes" id="UP001320706"/>
    </source>
</evidence>
<protein>
    <submittedName>
        <fullName evidence="1">Polarity establishment/cellular polarization</fullName>
    </submittedName>
</protein>
<reference evidence="1" key="1">
    <citation type="submission" date="2024-02" db="EMBL/GenBank/DDBJ databases">
        <title>Metagenome Assembled Genome of Zalaria obscura JY119.</title>
        <authorList>
            <person name="Vighnesh L."/>
            <person name="Jagadeeshwari U."/>
            <person name="Venkata Ramana C."/>
            <person name="Sasikala C."/>
        </authorList>
    </citation>
    <scope>NUCLEOTIDE SEQUENCE</scope>
    <source>
        <strain evidence="1">JY119</strain>
    </source>
</reference>
<accession>A0ACC3SI66</accession>
<dbReference type="Proteomes" id="UP001320706">
    <property type="component" value="Unassembled WGS sequence"/>
</dbReference>
<dbReference type="EMBL" id="JAMKPW020000009">
    <property type="protein sequence ID" value="KAK8215201.1"/>
    <property type="molecule type" value="Genomic_DNA"/>
</dbReference>
<proteinExistence type="predicted"/>
<gene>
    <name evidence="1" type="primary">AXL2</name>
    <name evidence="1" type="ORF">M8818_002212</name>
</gene>
<sequence>MAFPEGPLVSPLFSSHTVDSVHDKLIRSAPAWLNLDGATRTLYGTPRGSDQGPTDFGISANGGQGFADMLCTLVIVDFGSPELQGNISQALSAAGALAGPTTLVLHPGDSFSIDFDTGLFQDNNGHVLTYYATSSDRTPLPAWVKFNSAALSFSGRAPALTSASQSFGIFLIASDVVGFAGAVASFTLQISDDKLAFVPQEEVLNITRAAAKWSHRSSEADSVCNSGTASLAISGQPDSSPDRNSTSQLQDPRGQHHCD</sequence>
<keyword evidence="2" id="KW-1185">Reference proteome</keyword>